<proteinExistence type="predicted"/>
<sequence length="2024" mass="219941">MRCNEQPSKARFVRLGSWIADVCSNHLHYTTHCVLSIPDAMNSLVKHCPLPRTDAEAATAESIEAPGYMTPISGDGDLIQEDDCGNRDIHQYSSHARSSDDSVGDGTGTASLLDEALSAAMEAIADANRFNAASTNCDTETVSCSDVGTNHPPPISSITSSMESTDELESHLNLRSDSFFPGASNSFAFVKDMDHTVEKVQVDHGASENSKSKTDGVPRSLGTQDTKATNTLALISLGSSLGTLTSFFANWRPILRPLFERTLIERLWSFGELGATGPQPLLLSMWFIISRHFGVGCRTEHAKLVYGNVDIGTDPVTGQKQLQFFRTVRPLVDNQAPSSESPNSFRSSEPNIVVPEQPDKPDRCPVWLFQRFRAHRPFTVNFPSCPLYLQPERHASMNTPLMGTDNDIIWYTTNGLGKNKIGAMLNLALQNVGVPIVRQINLSRFCDALAAAVLTPAGGEVGARLGELVKMCKQSSDQEPLRQEMESCAERIVNQSTNPDSPIHQLLLRICSAKEKPKTQTRTARNTPKLHTNHDRKDGSVNGVAVHNFSIHSTQAIAAHHPPCDGNTNRPTDILVRSASDVVGSSASHLPPTIVLLPSVSGTHSSQSHTIANSPETLGLISSSVPMDENVIDISRLTNFDQLASVNLSSTSAATRTSEAQPMRENQFNNTVATTSYPLHPDPSDRSLFSTNEDLQIKTHKSGSETNRSIRLEMRDLLDLVLAAAKTSSIDSPDRVHNEIRRLQVVNTVQRPPVGLVTQLLWRARALDDRGPWILTFSMWWLMQHYFGIGTRMHHVRLCWGHLRLVSNVHDPMTGELCEAIEYVGPPEFTTLRACALVESCGDSLRVRRVYPSSGWAEAEITIAGALSAECASDRPRIRPLETTTDVPTIQARAGPNFVELYKAFARRRQRPSLRPEAPFYVQPLQTYPMMLNSRPDIVWYSVGALGKNRIGALMRNIVDKVVRPNLPRVAQAATSSARKACILATRRAAQALPALPSDLAYELDERRQLMLNKLSCILGLNSTTVMEQMSAKSVEPPSSPSDESPRSCWNTYSLLPTTSTSTACSARRADPPPSPSDESPRSCWNTYSLLPTTSTSTACSNSTVLLPPSSLPSTTVAAQTNNAISVREFTLGLARGSLPQAIPQNTRLTASDLQHQLAGGTATSNVIWNPSSCFSSTPQSYPATGLVLLSSPDGKSTQLAAIQQQQQQQQPCTNRVFLLPTANGNAAVLSGPGLAVCVDRSLTNQTVQRYQKEPVLHPAQQQTILASVEGQLVKANNLAGITPRTGQTVAYLTQPQTNLNTCTMGTAPVRLVLLSTSNEDTRSASTLQPSFLVGGDSQVQPVPYSQPIKQENPVIATSTVDCKLFFFVLQAGITPRTGQTVAYLTQPQTNLNTCTMGTAPVRLVLLSTSNEDTRSASTLQPSFLVGGDSQVQPVPYSQPIKQENPVIATSTVDCLHITSPVNSQPNGGKTEVVTFPDRLGSLVSSSTLRPLNLPVCTQTVLQARNVTLPSEYAEQRFKPEQISPTGNMYDPPPPPIVIQAITPDGRVFNLSHASQVTSSEDIKPQFYDQVYEDPDPDEATAGELLSNYGQHRIANIGMPCLPEVTSFSATSDRFRSRVFPISSTASRVANSPSTQSSVSSVVIHSERQPIPAESTSTLMSSDEIPVSKVALAKKGASSDKPVGRASGTATRTCAYLPIVSELTYSLPIPEPSPDNLRTLQEAINSARAFQCGDFPSYVEKLFRRGILSANQPFLLNFCAWFINSVAFEVENRSEHGNLRWGDFQLGKTADGLTEFLYFVNPVTNKSYYLAAGPDSSYKLGVSEELAPLDNEPLPVRCPCPVAIFKALRDHRPVSCRYLHAKFYLQPLTRQELANASIRQGSSSAVMDWFTERPWGKNKLGSLFGEAARLAGLPVIYLRKNRIQSNPHTTMPGVIASTASNASVVQSPLSFGDSPTVSTLPNYLPSLLESASGSGESPQTELKRRRISHSPTNEHSTLSPNTTGIASLPSSSTILRANKSTAVS</sequence>
<dbReference type="PANTHER" id="PTHR46963">
    <property type="entry name" value="SIMILAR TO RIKEN CDNA E130308A19"/>
    <property type="match status" value="1"/>
</dbReference>
<feature type="compositionally biased region" description="Low complexity" evidence="4">
    <location>
        <begin position="1058"/>
        <end position="1067"/>
    </location>
</feature>
<evidence type="ECO:0000256" key="4">
    <source>
        <dbReference type="SAM" id="MobiDB-lite"/>
    </source>
</evidence>
<feature type="compositionally biased region" description="Low complexity" evidence="4">
    <location>
        <begin position="1968"/>
        <end position="1978"/>
    </location>
</feature>
<feature type="region of interest" description="Disordered" evidence="4">
    <location>
        <begin position="516"/>
        <end position="540"/>
    </location>
</feature>
<dbReference type="EMBL" id="KL597076">
    <property type="protein sequence ID" value="KER20230.1"/>
    <property type="molecule type" value="Genomic_DNA"/>
</dbReference>
<feature type="compositionally biased region" description="Basic and acidic residues" evidence="4">
    <location>
        <begin position="202"/>
        <end position="216"/>
    </location>
</feature>
<feature type="compositionally biased region" description="Low complexity" evidence="4">
    <location>
        <begin position="337"/>
        <end position="351"/>
    </location>
</feature>
<dbReference type="Pfam" id="PF12012">
    <property type="entry name" value="DUF3504"/>
    <property type="match status" value="2"/>
</dbReference>
<feature type="compositionally biased region" description="Polar residues" evidence="4">
    <location>
        <begin position="1989"/>
        <end position="2024"/>
    </location>
</feature>
<dbReference type="OrthoDB" id="2434995at2759"/>
<accession>A0A074ZAI7</accession>
<keyword evidence="1" id="KW-1017">Isopeptide bond</keyword>
<name>A0A074ZAI7_OPIVI</name>
<dbReference type="InterPro" id="IPR021893">
    <property type="entry name" value="ZMYM2-like_C"/>
</dbReference>
<feature type="compositionally biased region" description="Low complexity" evidence="4">
    <location>
        <begin position="1034"/>
        <end position="1043"/>
    </location>
</feature>
<keyword evidence="3" id="KW-0832">Ubl conjugation</keyword>
<keyword evidence="7" id="KW-1185">Reference proteome</keyword>
<feature type="compositionally biased region" description="Polar residues" evidence="4">
    <location>
        <begin position="520"/>
        <end position="530"/>
    </location>
</feature>
<dbReference type="Proteomes" id="UP000054324">
    <property type="component" value="Unassembled WGS sequence"/>
</dbReference>
<keyword evidence="2" id="KW-0597">Phosphoprotein</keyword>
<evidence type="ECO:0000313" key="6">
    <source>
        <dbReference type="EMBL" id="KER20230.1"/>
    </source>
</evidence>
<evidence type="ECO:0000256" key="1">
    <source>
        <dbReference type="ARBA" id="ARBA00022499"/>
    </source>
</evidence>
<organism evidence="6 7">
    <name type="scientific">Opisthorchis viverrini</name>
    <name type="common">Southeast Asian liver fluke</name>
    <dbReference type="NCBI Taxonomy" id="6198"/>
    <lineage>
        <taxon>Eukaryota</taxon>
        <taxon>Metazoa</taxon>
        <taxon>Spiralia</taxon>
        <taxon>Lophotrochozoa</taxon>
        <taxon>Platyhelminthes</taxon>
        <taxon>Trematoda</taxon>
        <taxon>Digenea</taxon>
        <taxon>Opisthorchiida</taxon>
        <taxon>Opisthorchiata</taxon>
        <taxon>Opisthorchiidae</taxon>
        <taxon>Opisthorchis</taxon>
    </lineage>
</organism>
<protein>
    <recommendedName>
        <fullName evidence="5">ZMYM2-like/QRICH1 C-terminal domain-containing protein</fullName>
    </recommendedName>
</protein>
<dbReference type="PANTHER" id="PTHR46963:SF2">
    <property type="match status" value="1"/>
</dbReference>
<dbReference type="GeneID" id="20325338"/>
<dbReference type="InterPro" id="IPR042838">
    <property type="entry name" value="KIAA1958"/>
</dbReference>
<feature type="region of interest" description="Disordered" evidence="4">
    <location>
        <begin position="333"/>
        <end position="356"/>
    </location>
</feature>
<feature type="region of interest" description="Disordered" evidence="4">
    <location>
        <begin position="1968"/>
        <end position="2024"/>
    </location>
</feature>
<gene>
    <name evidence="6" type="ORF">T265_11170</name>
</gene>
<dbReference type="CTD" id="20325338"/>
<evidence type="ECO:0000256" key="2">
    <source>
        <dbReference type="ARBA" id="ARBA00022553"/>
    </source>
</evidence>
<feature type="domain" description="ZMYM2-like/QRICH1 C-terminal" evidence="5">
    <location>
        <begin position="265"/>
        <end position="426"/>
    </location>
</feature>
<feature type="region of interest" description="Disordered" evidence="4">
    <location>
        <begin position="1029"/>
        <end position="1084"/>
    </location>
</feature>
<evidence type="ECO:0000313" key="7">
    <source>
        <dbReference type="Proteomes" id="UP000054324"/>
    </source>
</evidence>
<reference evidence="6 7" key="1">
    <citation type="submission" date="2013-11" db="EMBL/GenBank/DDBJ databases">
        <title>Opisthorchis viverrini - life in the bile duct.</title>
        <authorList>
            <person name="Young N.D."/>
            <person name="Nagarajan N."/>
            <person name="Lin S.J."/>
            <person name="Korhonen P.K."/>
            <person name="Jex A.R."/>
            <person name="Hall R.S."/>
            <person name="Safavi-Hemami H."/>
            <person name="Kaewkong W."/>
            <person name="Bertrand D."/>
            <person name="Gao S."/>
            <person name="Seet Q."/>
            <person name="Wongkham S."/>
            <person name="Teh B.T."/>
            <person name="Wongkham C."/>
            <person name="Intapan P.M."/>
            <person name="Maleewong W."/>
            <person name="Yang X."/>
            <person name="Hu M."/>
            <person name="Wang Z."/>
            <person name="Hofmann A."/>
            <person name="Sternberg P.W."/>
            <person name="Tan P."/>
            <person name="Wang J."/>
            <person name="Gasser R.B."/>
        </authorList>
    </citation>
    <scope>NUCLEOTIDE SEQUENCE [LARGE SCALE GENOMIC DNA]</scope>
</reference>
<evidence type="ECO:0000259" key="5">
    <source>
        <dbReference type="Pfam" id="PF12012"/>
    </source>
</evidence>
<dbReference type="KEGG" id="ovi:T265_11170"/>
<dbReference type="RefSeq" id="XP_009176023.1">
    <property type="nucleotide sequence ID" value="XM_009177759.1"/>
</dbReference>
<feature type="domain" description="ZMYM2-like/QRICH1 C-terminal" evidence="5">
    <location>
        <begin position="1740"/>
        <end position="1902"/>
    </location>
</feature>
<evidence type="ECO:0000256" key="3">
    <source>
        <dbReference type="ARBA" id="ARBA00022843"/>
    </source>
</evidence>
<feature type="region of interest" description="Disordered" evidence="4">
    <location>
        <begin position="202"/>
        <end position="224"/>
    </location>
</feature>